<evidence type="ECO:0008006" key="4">
    <source>
        <dbReference type="Google" id="ProtNLM"/>
    </source>
</evidence>
<dbReference type="Proteomes" id="UP000251341">
    <property type="component" value="Unassembled WGS sequence"/>
</dbReference>
<dbReference type="RefSeq" id="WP_108401771.1">
    <property type="nucleotide sequence ID" value="NZ_NESP01000001.1"/>
</dbReference>
<dbReference type="Pfam" id="PF09900">
    <property type="entry name" value="DUF2127"/>
    <property type="match status" value="1"/>
</dbReference>
<accession>A0A315FZN9</accession>
<evidence type="ECO:0000256" key="1">
    <source>
        <dbReference type="SAM" id="Phobius"/>
    </source>
</evidence>
<feature type="transmembrane region" description="Helical" evidence="1">
    <location>
        <begin position="129"/>
        <end position="149"/>
    </location>
</feature>
<protein>
    <recommendedName>
        <fullName evidence="4">DUF2127 domain-containing protein</fullName>
    </recommendedName>
</protein>
<keyword evidence="1" id="KW-0812">Transmembrane</keyword>
<dbReference type="EMBL" id="NESP01000001">
    <property type="protein sequence ID" value="PUE58837.1"/>
    <property type="molecule type" value="Genomic_DNA"/>
</dbReference>
<feature type="transmembrane region" description="Helical" evidence="1">
    <location>
        <begin position="75"/>
        <end position="98"/>
    </location>
</feature>
<feature type="transmembrane region" description="Helical" evidence="1">
    <location>
        <begin position="105"/>
        <end position="123"/>
    </location>
</feature>
<evidence type="ECO:0000313" key="3">
    <source>
        <dbReference type="Proteomes" id="UP000251341"/>
    </source>
</evidence>
<keyword evidence="3" id="KW-1185">Reference proteome</keyword>
<sequence length="158" mass="17513">MPHDQSQRSALHAIAAFEATKGLAALAGLMGVLDLLHRDVRAVVLTLIGRFGLDPEAHYPSLLLHYADLLPDTDVHMLVMLASAYIALRFIEATGLWLGKAWGEYLGALSGGIYIPFEVVHFIDEPSWMNAFIVILNTVIVGYLTYALWQRHQHKAHA</sequence>
<evidence type="ECO:0000313" key="2">
    <source>
        <dbReference type="EMBL" id="PUE58837.1"/>
    </source>
</evidence>
<keyword evidence="1" id="KW-0472">Membrane</keyword>
<proteinExistence type="predicted"/>
<dbReference type="InterPro" id="IPR021125">
    <property type="entry name" value="DUF2127"/>
</dbReference>
<comment type="caution">
    <text evidence="2">The sequence shown here is derived from an EMBL/GenBank/DDBJ whole genome shotgun (WGS) entry which is preliminary data.</text>
</comment>
<keyword evidence="1" id="KW-1133">Transmembrane helix</keyword>
<reference evidence="2 3" key="1">
    <citation type="submission" date="2017-04" db="EMBL/GenBank/DDBJ databases">
        <title>Unexpected and diverse lifestyles within the genus Limnohabitans.</title>
        <authorList>
            <person name="Kasalicky V."/>
            <person name="Mehrshad M."/>
            <person name="Andrei S.-A."/>
            <person name="Salcher M."/>
            <person name="Kratochvilova H."/>
            <person name="Simek K."/>
            <person name="Ghai R."/>
        </authorList>
    </citation>
    <scope>NUCLEOTIDE SEQUENCE [LARGE SCALE GENOMIC DNA]</scope>
    <source>
        <strain evidence="2 3">MWH-C5</strain>
    </source>
</reference>
<gene>
    <name evidence="2" type="ORF">B9Z44_04055</name>
</gene>
<dbReference type="AlphaFoldDB" id="A0A315FZN9"/>
<organism evidence="2 3">
    <name type="scientific">Limnohabitans curvus</name>
    <dbReference type="NCBI Taxonomy" id="323423"/>
    <lineage>
        <taxon>Bacteria</taxon>
        <taxon>Pseudomonadati</taxon>
        <taxon>Pseudomonadota</taxon>
        <taxon>Betaproteobacteria</taxon>
        <taxon>Burkholderiales</taxon>
        <taxon>Comamonadaceae</taxon>
        <taxon>Limnohabitans</taxon>
    </lineage>
</organism>
<name>A0A315FZN9_9BURK</name>